<evidence type="ECO:0000313" key="2">
    <source>
        <dbReference type="EMBL" id="RCH78568.1"/>
    </source>
</evidence>
<feature type="chain" id="PRO_5016628435" evidence="1">
    <location>
        <begin position="22"/>
        <end position="76"/>
    </location>
</feature>
<dbReference type="AlphaFoldDB" id="A0A367ILN0"/>
<proteinExistence type="predicted"/>
<feature type="non-terminal residue" evidence="2">
    <location>
        <position position="76"/>
    </location>
</feature>
<sequence>MKFYILSLIGMFLLSTATVNGQSYLCETDVNTDNSATYSEDVVEGCSKWNPETIYDCFFSEGDDTCYWESLETCPS</sequence>
<evidence type="ECO:0000313" key="3">
    <source>
        <dbReference type="Proteomes" id="UP000253551"/>
    </source>
</evidence>
<dbReference type="Proteomes" id="UP000253551">
    <property type="component" value="Unassembled WGS sequence"/>
</dbReference>
<reference evidence="2 3" key="1">
    <citation type="journal article" date="2018" name="G3 (Bethesda)">
        <title>Phylogenetic and Phylogenomic Definition of Rhizopus Species.</title>
        <authorList>
            <person name="Gryganskyi A.P."/>
            <person name="Golan J."/>
            <person name="Dolatabadi S."/>
            <person name="Mondo S."/>
            <person name="Robb S."/>
            <person name="Idnurm A."/>
            <person name="Muszewska A."/>
            <person name="Steczkiewicz K."/>
            <person name="Masonjones S."/>
            <person name="Liao H.L."/>
            <person name="Gajdeczka M.T."/>
            <person name="Anike F."/>
            <person name="Vuek A."/>
            <person name="Anishchenko I.M."/>
            <person name="Voigt K."/>
            <person name="de Hoog G.S."/>
            <person name="Smith M.E."/>
            <person name="Heitman J."/>
            <person name="Vilgalys R."/>
            <person name="Stajich J.E."/>
        </authorList>
    </citation>
    <scope>NUCLEOTIDE SEQUENCE [LARGE SCALE GENOMIC DNA]</scope>
    <source>
        <strain evidence="2 3">LSU 92-RS-03</strain>
    </source>
</reference>
<organism evidence="2 3">
    <name type="scientific">Rhizopus stolonifer</name>
    <name type="common">Rhizopus nigricans</name>
    <dbReference type="NCBI Taxonomy" id="4846"/>
    <lineage>
        <taxon>Eukaryota</taxon>
        <taxon>Fungi</taxon>
        <taxon>Fungi incertae sedis</taxon>
        <taxon>Mucoromycota</taxon>
        <taxon>Mucoromycotina</taxon>
        <taxon>Mucoromycetes</taxon>
        <taxon>Mucorales</taxon>
        <taxon>Mucorineae</taxon>
        <taxon>Rhizopodaceae</taxon>
        <taxon>Rhizopus</taxon>
    </lineage>
</organism>
<comment type="caution">
    <text evidence="2">The sequence shown here is derived from an EMBL/GenBank/DDBJ whole genome shotgun (WGS) entry which is preliminary data.</text>
</comment>
<feature type="signal peptide" evidence="1">
    <location>
        <begin position="1"/>
        <end position="21"/>
    </location>
</feature>
<keyword evidence="1" id="KW-0732">Signal</keyword>
<evidence type="ECO:0000256" key="1">
    <source>
        <dbReference type="SAM" id="SignalP"/>
    </source>
</evidence>
<protein>
    <submittedName>
        <fullName evidence="2">Uncharacterized protein</fullName>
    </submittedName>
</protein>
<accession>A0A367ILN0</accession>
<name>A0A367ILN0_RHIST</name>
<dbReference type="EMBL" id="PJQM01007141">
    <property type="protein sequence ID" value="RCH78568.1"/>
    <property type="molecule type" value="Genomic_DNA"/>
</dbReference>
<gene>
    <name evidence="2" type="ORF">CU098_007116</name>
</gene>
<keyword evidence="3" id="KW-1185">Reference proteome</keyword>